<keyword evidence="6 8" id="KW-0342">GTP-binding</keyword>
<feature type="binding site" evidence="8">
    <location>
        <begin position="122"/>
        <end position="125"/>
    </location>
    <ligand>
        <name>GTP</name>
        <dbReference type="ChEBI" id="CHEBI:37565"/>
    </ligand>
</feature>
<accession>A0A212J8N7</accession>
<protein>
    <recommendedName>
        <fullName evidence="2 8">GTPase Era</fullName>
    </recommendedName>
</protein>
<evidence type="ECO:0000256" key="5">
    <source>
        <dbReference type="ARBA" id="ARBA00022884"/>
    </source>
</evidence>
<dbReference type="FunFam" id="3.40.50.300:FF:000094">
    <property type="entry name" value="GTPase Era"/>
    <property type="match status" value="1"/>
</dbReference>
<dbReference type="NCBIfam" id="TIGR00436">
    <property type="entry name" value="era"/>
    <property type="match status" value="1"/>
</dbReference>
<dbReference type="CDD" id="cd22534">
    <property type="entry name" value="KH-II_Era"/>
    <property type="match status" value="1"/>
</dbReference>
<comment type="subcellular location">
    <subcellularLocation>
        <location evidence="8">Cytoplasm</location>
    </subcellularLocation>
    <subcellularLocation>
        <location evidence="8">Cell membrane</location>
        <topology evidence="8">Peripheral membrane protein</topology>
    </subcellularLocation>
</comment>
<reference evidence="13" key="1">
    <citation type="submission" date="2016-04" db="EMBL/GenBank/DDBJ databases">
        <authorList>
            <person name="Evans L.H."/>
            <person name="Alamgir A."/>
            <person name="Owens N."/>
            <person name="Weber N.D."/>
            <person name="Virtaneva K."/>
            <person name="Barbian K."/>
            <person name="Babar A."/>
            <person name="Rosenke K."/>
        </authorList>
    </citation>
    <scope>NUCLEOTIDE SEQUENCE</scope>
    <source>
        <strain evidence="13">86</strain>
    </source>
</reference>
<dbReference type="PROSITE" id="PS50823">
    <property type="entry name" value="KH_TYPE_2"/>
    <property type="match status" value="1"/>
</dbReference>
<keyword evidence="4 8" id="KW-0547">Nucleotide-binding</keyword>
<dbReference type="CDD" id="cd04163">
    <property type="entry name" value="Era"/>
    <property type="match status" value="1"/>
</dbReference>
<evidence type="ECO:0000313" key="13">
    <source>
        <dbReference type="EMBL" id="SBV95807.1"/>
    </source>
</evidence>
<keyword evidence="8" id="KW-0963">Cytoplasm</keyword>
<evidence type="ECO:0000256" key="10">
    <source>
        <dbReference type="RuleBase" id="RU003761"/>
    </source>
</evidence>
<keyword evidence="5 8" id="KW-0694">RNA-binding</keyword>
<dbReference type="GO" id="GO:0000028">
    <property type="term" value="P:ribosomal small subunit assembly"/>
    <property type="evidence" value="ECO:0007669"/>
    <property type="project" value="TreeGrafter"/>
</dbReference>
<feature type="domain" description="KH type-2" evidence="11">
    <location>
        <begin position="203"/>
        <end position="280"/>
    </location>
</feature>
<dbReference type="InterPro" id="IPR006073">
    <property type="entry name" value="GTP-bd"/>
</dbReference>
<dbReference type="GO" id="GO:0005886">
    <property type="term" value="C:plasma membrane"/>
    <property type="evidence" value="ECO:0007669"/>
    <property type="project" value="UniProtKB-SubCell"/>
</dbReference>
<evidence type="ECO:0000259" key="11">
    <source>
        <dbReference type="PROSITE" id="PS50823"/>
    </source>
</evidence>
<evidence type="ECO:0000256" key="6">
    <source>
        <dbReference type="ARBA" id="ARBA00023134"/>
    </source>
</evidence>
<comment type="subunit">
    <text evidence="8">Monomer.</text>
</comment>
<dbReference type="Pfam" id="PF01926">
    <property type="entry name" value="MMR_HSR1"/>
    <property type="match status" value="1"/>
</dbReference>
<feature type="region of interest" description="G4" evidence="9">
    <location>
        <begin position="122"/>
        <end position="125"/>
    </location>
</feature>
<feature type="binding site" evidence="8">
    <location>
        <begin position="60"/>
        <end position="64"/>
    </location>
    <ligand>
        <name>GTP</name>
        <dbReference type="ChEBI" id="CHEBI:37565"/>
    </ligand>
</feature>
<feature type="region of interest" description="G2" evidence="9">
    <location>
        <begin position="39"/>
        <end position="43"/>
    </location>
</feature>
<dbReference type="NCBIfam" id="NF000908">
    <property type="entry name" value="PRK00089.1"/>
    <property type="match status" value="1"/>
</dbReference>
<organism evidence="13">
    <name type="scientific">uncultured Eubacteriales bacterium</name>
    <dbReference type="NCBI Taxonomy" id="172733"/>
    <lineage>
        <taxon>Bacteria</taxon>
        <taxon>Bacillati</taxon>
        <taxon>Bacillota</taxon>
        <taxon>Clostridia</taxon>
        <taxon>Eubacteriales</taxon>
        <taxon>environmental samples</taxon>
    </lineage>
</organism>
<dbReference type="PANTHER" id="PTHR42698:SF1">
    <property type="entry name" value="GTPASE ERA, MITOCHONDRIAL"/>
    <property type="match status" value="1"/>
</dbReference>
<sequence>MNIRKSGMISIVGRPNVGKSTLTNALVRDKVAIVTNKPQTTRNRICAVLNRGESQFVFMDTPGLHKARTRLGDYMVKLVRESVSDVDAVMLLVEPIPNLGGPEQELVARIKELGVPAVLVINKIDTVKKDELLEVIQVYGEAHDFAAIVPISAKNGEGLEDLLDVLDTFLPEGPQLFPDDMVTDQPERQVCAEIVREKLLLCLDKEIPHGTAVEVTKFSEREDGIIDMDATIYCEKDSHKGIIIGKGGAMLKKISTLARQDVEKFMGTKCYLQTWVKVKENWRDNVNLIKNFGYRDE</sequence>
<comment type="similarity">
    <text evidence="1 8 9 10">Belongs to the TRAFAC class TrmE-Era-EngA-EngB-Septin-like GTPase superfamily. Era GTPase family.</text>
</comment>
<name>A0A212J8N7_9FIRM</name>
<dbReference type="Gene3D" id="3.30.300.20">
    <property type="match status" value="1"/>
</dbReference>
<proteinExistence type="inferred from homology"/>
<evidence type="ECO:0000256" key="2">
    <source>
        <dbReference type="ARBA" id="ARBA00020484"/>
    </source>
</evidence>
<dbReference type="GO" id="GO:0043024">
    <property type="term" value="F:ribosomal small subunit binding"/>
    <property type="evidence" value="ECO:0007669"/>
    <property type="project" value="TreeGrafter"/>
</dbReference>
<dbReference type="AlphaFoldDB" id="A0A212J8N7"/>
<gene>
    <name evidence="8 13" type="primary">era</name>
    <name evidence="13" type="ORF">KL86CLO1_10694</name>
</gene>
<comment type="function">
    <text evidence="8">An essential GTPase that binds both GDP and GTP, with rapid nucleotide exchange. Plays a role in 16S rRNA processing and 30S ribosomal subunit biogenesis and possibly also in cell cycle regulation and energy metabolism.</text>
</comment>
<evidence type="ECO:0000256" key="8">
    <source>
        <dbReference type="HAMAP-Rule" id="MF_00367"/>
    </source>
</evidence>
<dbReference type="InterPro" id="IPR027417">
    <property type="entry name" value="P-loop_NTPase"/>
</dbReference>
<dbReference type="InterPro" id="IPR015946">
    <property type="entry name" value="KH_dom-like_a/b"/>
</dbReference>
<dbReference type="NCBIfam" id="TIGR00231">
    <property type="entry name" value="small_GTP"/>
    <property type="match status" value="1"/>
</dbReference>
<dbReference type="FunFam" id="3.30.300.20:FF:000003">
    <property type="entry name" value="GTPase Era"/>
    <property type="match status" value="1"/>
</dbReference>
<evidence type="ECO:0000256" key="3">
    <source>
        <dbReference type="ARBA" id="ARBA00022517"/>
    </source>
</evidence>
<dbReference type="PROSITE" id="PS51713">
    <property type="entry name" value="G_ERA"/>
    <property type="match status" value="1"/>
</dbReference>
<dbReference type="SUPFAM" id="SSF52540">
    <property type="entry name" value="P-loop containing nucleoside triphosphate hydrolases"/>
    <property type="match status" value="1"/>
</dbReference>
<dbReference type="InterPro" id="IPR004044">
    <property type="entry name" value="KH_dom_type_2"/>
</dbReference>
<dbReference type="GO" id="GO:0070181">
    <property type="term" value="F:small ribosomal subunit rRNA binding"/>
    <property type="evidence" value="ECO:0007669"/>
    <property type="project" value="UniProtKB-UniRule"/>
</dbReference>
<dbReference type="GO" id="GO:0005525">
    <property type="term" value="F:GTP binding"/>
    <property type="evidence" value="ECO:0007669"/>
    <property type="project" value="UniProtKB-UniRule"/>
</dbReference>
<dbReference type="InterPro" id="IPR009019">
    <property type="entry name" value="KH_sf_prok-type"/>
</dbReference>
<dbReference type="Gene3D" id="3.40.50.300">
    <property type="entry name" value="P-loop containing nucleotide triphosphate hydrolases"/>
    <property type="match status" value="1"/>
</dbReference>
<feature type="region of interest" description="G3" evidence="9">
    <location>
        <begin position="60"/>
        <end position="63"/>
    </location>
</feature>
<dbReference type="EMBL" id="FLUN01000001">
    <property type="protein sequence ID" value="SBV95807.1"/>
    <property type="molecule type" value="Genomic_DNA"/>
</dbReference>
<dbReference type="InterPro" id="IPR005225">
    <property type="entry name" value="Small_GTP-bd"/>
</dbReference>
<keyword evidence="7 8" id="KW-0472">Membrane</keyword>
<dbReference type="PANTHER" id="PTHR42698">
    <property type="entry name" value="GTPASE ERA"/>
    <property type="match status" value="1"/>
</dbReference>
<evidence type="ECO:0000256" key="7">
    <source>
        <dbReference type="ARBA" id="ARBA00023136"/>
    </source>
</evidence>
<feature type="region of interest" description="G1" evidence="9">
    <location>
        <begin position="13"/>
        <end position="20"/>
    </location>
</feature>
<evidence type="ECO:0000256" key="9">
    <source>
        <dbReference type="PROSITE-ProRule" id="PRU01050"/>
    </source>
</evidence>
<feature type="domain" description="Era-type G" evidence="12">
    <location>
        <begin position="5"/>
        <end position="172"/>
    </location>
</feature>
<evidence type="ECO:0000256" key="1">
    <source>
        <dbReference type="ARBA" id="ARBA00007921"/>
    </source>
</evidence>
<keyword evidence="3 8" id="KW-0690">Ribosome biogenesis</keyword>
<dbReference type="GO" id="GO:0005829">
    <property type="term" value="C:cytosol"/>
    <property type="evidence" value="ECO:0007669"/>
    <property type="project" value="TreeGrafter"/>
</dbReference>
<evidence type="ECO:0000256" key="4">
    <source>
        <dbReference type="ARBA" id="ARBA00022741"/>
    </source>
</evidence>
<keyword evidence="8" id="KW-1003">Cell membrane</keyword>
<dbReference type="Pfam" id="PF07650">
    <property type="entry name" value="KH_2"/>
    <property type="match status" value="1"/>
</dbReference>
<dbReference type="SUPFAM" id="SSF54814">
    <property type="entry name" value="Prokaryotic type KH domain (KH-domain type II)"/>
    <property type="match status" value="1"/>
</dbReference>
<feature type="binding site" evidence="8">
    <location>
        <begin position="13"/>
        <end position="20"/>
    </location>
    <ligand>
        <name>GTP</name>
        <dbReference type="ChEBI" id="CHEBI:37565"/>
    </ligand>
</feature>
<feature type="region of interest" description="G5" evidence="9">
    <location>
        <begin position="151"/>
        <end position="153"/>
    </location>
</feature>
<dbReference type="InterPro" id="IPR005662">
    <property type="entry name" value="GTPase_Era-like"/>
</dbReference>
<dbReference type="InterPro" id="IPR030388">
    <property type="entry name" value="G_ERA_dom"/>
</dbReference>
<evidence type="ECO:0000259" key="12">
    <source>
        <dbReference type="PROSITE" id="PS51713"/>
    </source>
</evidence>
<dbReference type="GO" id="GO:0003924">
    <property type="term" value="F:GTPase activity"/>
    <property type="evidence" value="ECO:0007669"/>
    <property type="project" value="UniProtKB-UniRule"/>
</dbReference>
<keyword evidence="8" id="KW-0699">rRNA-binding</keyword>
<dbReference type="HAMAP" id="MF_00367">
    <property type="entry name" value="GTPase_Era"/>
    <property type="match status" value="1"/>
</dbReference>